<dbReference type="Proteomes" id="UP000323646">
    <property type="component" value="Unassembled WGS sequence"/>
</dbReference>
<feature type="signal peptide" evidence="2">
    <location>
        <begin position="1"/>
        <end position="25"/>
    </location>
</feature>
<keyword evidence="2" id="KW-0732">Signal</keyword>
<evidence type="ECO:0000313" key="3">
    <source>
        <dbReference type="EMBL" id="TYZ21105.1"/>
    </source>
</evidence>
<feature type="compositionally biased region" description="Polar residues" evidence="1">
    <location>
        <begin position="168"/>
        <end position="179"/>
    </location>
</feature>
<evidence type="ECO:0000313" key="4">
    <source>
        <dbReference type="Proteomes" id="UP000323646"/>
    </source>
</evidence>
<gene>
    <name evidence="3" type="ORF">FZ040_10600</name>
</gene>
<dbReference type="EMBL" id="VTOY01000010">
    <property type="protein sequence ID" value="TYZ21105.1"/>
    <property type="molecule type" value="Genomic_DNA"/>
</dbReference>
<proteinExistence type="predicted"/>
<organism evidence="3 4">
    <name type="scientific">Selenomonas ruminis</name>
    <dbReference type="NCBI Taxonomy" id="2593411"/>
    <lineage>
        <taxon>Bacteria</taxon>
        <taxon>Bacillati</taxon>
        <taxon>Bacillota</taxon>
        <taxon>Negativicutes</taxon>
        <taxon>Selenomonadales</taxon>
        <taxon>Selenomonadaceae</taxon>
        <taxon>Selenomonas</taxon>
    </lineage>
</organism>
<accession>A0A5D6W2T7</accession>
<reference evidence="3 4" key="1">
    <citation type="submission" date="2019-08" db="EMBL/GenBank/DDBJ databases">
        <title>Selenomonas sp. mPRGC5 and Selenomonas sp. mPRGC8 isolated from ruminal fluid of dairy goat (Capra hircus).</title>
        <authorList>
            <person name="Poothong S."/>
            <person name="Nuengjamnong C."/>
            <person name="Tanasupawat S."/>
        </authorList>
    </citation>
    <scope>NUCLEOTIDE SEQUENCE [LARGE SCALE GENOMIC DNA]</scope>
    <source>
        <strain evidence="4">mPRGC5</strain>
    </source>
</reference>
<feature type="compositionally biased region" description="Low complexity" evidence="1">
    <location>
        <begin position="131"/>
        <end position="146"/>
    </location>
</feature>
<sequence length="297" mass="29825">MNYTKRTKAALMVAVMAMISSTCYAGVDMSDVDAQQQGNQADFRWEAVQQEAKKMTVETPQAEVAAEKAVPIIITAADVDAGKKKRIHPQNPGAGTAGWQAGINTPGGNITSGNGNAGSNGFDSPGGAGTSAGNSAGAGLAGSDAGVNGSLKPDGSGSGAEAAWGSGTYSAGTSGQQAIDDSDTDLRIYPLRGDGTIGSIGKVSEGNVVALPEPEPVAAAQHAKKQTGNVSAAGKTVPLPPVQPVQPAQLVHGEVQALPPVEAVGKAVELPPIEKVAEAHGQGTEKIVELPPIHSVK</sequence>
<feature type="region of interest" description="Disordered" evidence="1">
    <location>
        <begin position="82"/>
        <end position="181"/>
    </location>
</feature>
<dbReference type="AlphaFoldDB" id="A0A5D6W2T7"/>
<protein>
    <submittedName>
        <fullName evidence="3">Uncharacterized protein</fullName>
    </submittedName>
</protein>
<feature type="chain" id="PRO_5039013721" evidence="2">
    <location>
        <begin position="26"/>
        <end position="297"/>
    </location>
</feature>
<evidence type="ECO:0000256" key="2">
    <source>
        <dbReference type="SAM" id="SignalP"/>
    </source>
</evidence>
<evidence type="ECO:0000256" key="1">
    <source>
        <dbReference type="SAM" id="MobiDB-lite"/>
    </source>
</evidence>
<dbReference type="OrthoDB" id="1666473at2"/>
<comment type="caution">
    <text evidence="3">The sequence shown here is derived from an EMBL/GenBank/DDBJ whole genome shotgun (WGS) entry which is preliminary data.</text>
</comment>
<name>A0A5D6W2T7_9FIRM</name>
<keyword evidence="4" id="KW-1185">Reference proteome</keyword>
<dbReference type="RefSeq" id="WP_149171956.1">
    <property type="nucleotide sequence ID" value="NZ_VTOY01000010.1"/>
</dbReference>
<feature type="compositionally biased region" description="Polar residues" evidence="1">
    <location>
        <begin position="102"/>
        <end position="122"/>
    </location>
</feature>